<protein>
    <submittedName>
        <fullName evidence="1">Uncharacterized protein</fullName>
    </submittedName>
</protein>
<name>A0A3D4SWP9_9CORY</name>
<accession>A0A3D4SWP9</accession>
<organism evidence="1 2">
    <name type="scientific">Corynebacterium nuruki</name>
    <dbReference type="NCBI Taxonomy" id="1032851"/>
    <lineage>
        <taxon>Bacteria</taxon>
        <taxon>Bacillati</taxon>
        <taxon>Actinomycetota</taxon>
        <taxon>Actinomycetes</taxon>
        <taxon>Mycobacteriales</taxon>
        <taxon>Corynebacteriaceae</taxon>
        <taxon>Corynebacterium</taxon>
    </lineage>
</organism>
<evidence type="ECO:0000313" key="1">
    <source>
        <dbReference type="EMBL" id="HCT13708.1"/>
    </source>
</evidence>
<feature type="non-terminal residue" evidence="1">
    <location>
        <position position="1"/>
    </location>
</feature>
<sequence length="147" mass="15722">GQDPNALYSDARRLVLRELLDYADDQVHAGHPETPVAPAAIMARVQAAGGGTTAMQELTDALTGPIDGMQAGTADIFAVPDLWQAVNLDRFWRAMDSHAYALREAATRRDAAAVPRLLDSHTVLLRHLAEVAGLVPGTSGTEGREVR</sequence>
<comment type="caution">
    <text evidence="1">The sequence shown here is derived from an EMBL/GenBank/DDBJ whole genome shotgun (WGS) entry which is preliminary data.</text>
</comment>
<dbReference type="Proteomes" id="UP000261739">
    <property type="component" value="Unassembled WGS sequence"/>
</dbReference>
<dbReference type="EMBL" id="DQID01000074">
    <property type="protein sequence ID" value="HCT13708.1"/>
    <property type="molecule type" value="Genomic_DNA"/>
</dbReference>
<dbReference type="AlphaFoldDB" id="A0A3D4SWP9"/>
<proteinExistence type="predicted"/>
<evidence type="ECO:0000313" key="2">
    <source>
        <dbReference type="Proteomes" id="UP000261739"/>
    </source>
</evidence>
<dbReference type="RefSeq" id="WP_273051107.1">
    <property type="nucleotide sequence ID" value="NZ_DAITTW010000039.1"/>
</dbReference>
<reference evidence="1 2" key="1">
    <citation type="journal article" date="2018" name="Nat. Biotechnol.">
        <title>A standardized bacterial taxonomy based on genome phylogeny substantially revises the tree of life.</title>
        <authorList>
            <person name="Parks D.H."/>
            <person name="Chuvochina M."/>
            <person name="Waite D.W."/>
            <person name="Rinke C."/>
            <person name="Skarshewski A."/>
            <person name="Chaumeil P.A."/>
            <person name="Hugenholtz P."/>
        </authorList>
    </citation>
    <scope>NUCLEOTIDE SEQUENCE [LARGE SCALE GENOMIC DNA]</scope>
    <source>
        <strain evidence="1">UBA11247</strain>
    </source>
</reference>
<gene>
    <name evidence="1" type="ORF">DIW82_02635</name>
</gene>